<dbReference type="Proteomes" id="UP000831019">
    <property type="component" value="Chromosome"/>
</dbReference>
<sequence length="421" mass="45385">MDHFLYKDGVLHAEDVSLAEIAAAVGTPVYVYSTATLLRHFHLFDDALSGMDHLVCYAMKANSNQAVLRTLAQAGAGMDVVSGGEYRRAKAAGVPGDRIVFSGVGKTREEIELALTGGIRQFNVESEPEMILLDVVARELGKVAPITIRVNPDVDAKTHAKIATGKSENKFGIPIARARDVYAMAAKLPGLEIIGIDVHIGSQLTDLAPFEQAYGKVAELTEVLRADGHNIRRLDLGGGLGIPYERSNTAPPLPTDYGAMVQRTLGHLGCEVEIEPGRLIAGNAGVLVSEVIYFKSGEGRDFLILDAAMNDLIRPAMYDAWHDIVPLNEPAPGAEPRPVDIVGPVCESGDTFAKQRMMPVLGSGDLVAFRSAGAYGAVMSSEYNSRPLIPEVLVNGDQFAVIRPRPSFDEMINRDTIPEWL</sequence>
<keyword evidence="5" id="KW-0028">Amino-acid biosynthesis</keyword>
<feature type="domain" description="Orn/DAP/Arg decarboxylase 2 C-terminal" evidence="8">
    <location>
        <begin position="30"/>
        <end position="373"/>
    </location>
</feature>
<feature type="binding site" evidence="5">
    <location>
        <position position="375"/>
    </location>
    <ligand>
        <name>pyridoxal 5'-phosphate</name>
        <dbReference type="ChEBI" id="CHEBI:597326"/>
    </ligand>
</feature>
<keyword evidence="2 5" id="KW-0210">Decarboxylase</keyword>
<dbReference type="PROSITE" id="PS00878">
    <property type="entry name" value="ODR_DC_2_1"/>
    <property type="match status" value="1"/>
</dbReference>
<accession>A0ABY3ZM46</accession>
<gene>
    <name evidence="5 10" type="primary">lysA</name>
    <name evidence="10" type="ORF">DSM109990_02535</name>
</gene>
<dbReference type="PROSITE" id="PS00879">
    <property type="entry name" value="ODR_DC_2_2"/>
    <property type="match status" value="1"/>
</dbReference>
<dbReference type="InterPro" id="IPR009006">
    <property type="entry name" value="Ala_racemase/Decarboxylase_C"/>
</dbReference>
<comment type="subunit">
    <text evidence="5">Homodimer.</text>
</comment>
<feature type="binding site" evidence="5">
    <location>
        <position position="239"/>
    </location>
    <ligand>
        <name>pyridoxal 5'-phosphate</name>
        <dbReference type="ChEBI" id="CHEBI:597326"/>
    </ligand>
</feature>
<proteinExistence type="inferred from homology"/>
<dbReference type="InterPro" id="IPR029066">
    <property type="entry name" value="PLP-binding_barrel"/>
</dbReference>
<feature type="binding site" evidence="5">
    <location>
        <begin position="275"/>
        <end position="278"/>
    </location>
    <ligand>
        <name>pyridoxal 5'-phosphate</name>
        <dbReference type="ChEBI" id="CHEBI:597326"/>
    </ligand>
</feature>
<evidence type="ECO:0000256" key="6">
    <source>
        <dbReference type="NCBIfam" id="TIGR01048"/>
    </source>
</evidence>
<dbReference type="Pfam" id="PF02784">
    <property type="entry name" value="Orn_Arg_deC_N"/>
    <property type="match status" value="1"/>
</dbReference>
<comment type="function">
    <text evidence="5">Specifically catalyzes the decarboxylation of meso-diaminopimelate (meso-DAP) to L-lysine.</text>
</comment>
<comment type="pathway">
    <text evidence="5 7">Amino-acid biosynthesis; L-lysine biosynthesis via DAP pathway; L-lysine from DL-2,6-diaminopimelate: step 1/1.</text>
</comment>
<dbReference type="InterPro" id="IPR022653">
    <property type="entry name" value="De-COase2_pyr-phos_BS"/>
</dbReference>
<keyword evidence="3 5" id="KW-0663">Pyridoxal phosphate</keyword>
<dbReference type="PANTHER" id="PTHR43727:SF2">
    <property type="entry name" value="GROUP IV DECARBOXYLASE"/>
    <property type="match status" value="1"/>
</dbReference>
<evidence type="ECO:0000256" key="3">
    <source>
        <dbReference type="ARBA" id="ARBA00022898"/>
    </source>
</evidence>
<evidence type="ECO:0000313" key="11">
    <source>
        <dbReference type="Proteomes" id="UP000831019"/>
    </source>
</evidence>
<evidence type="ECO:0000256" key="4">
    <source>
        <dbReference type="ARBA" id="ARBA00023239"/>
    </source>
</evidence>
<dbReference type="Gene3D" id="2.40.37.10">
    <property type="entry name" value="Lyase, Ornithine Decarboxylase, Chain A, domain 1"/>
    <property type="match status" value="1"/>
</dbReference>
<dbReference type="EMBL" id="CP085144">
    <property type="protein sequence ID" value="UOA15691.1"/>
    <property type="molecule type" value="Genomic_DNA"/>
</dbReference>
<evidence type="ECO:0000256" key="2">
    <source>
        <dbReference type="ARBA" id="ARBA00022793"/>
    </source>
</evidence>
<dbReference type="InterPro" id="IPR022643">
    <property type="entry name" value="De-COase2_C"/>
</dbReference>
<dbReference type="SUPFAM" id="SSF50621">
    <property type="entry name" value="Alanine racemase C-terminal domain-like"/>
    <property type="match status" value="1"/>
</dbReference>
<dbReference type="Pfam" id="PF00278">
    <property type="entry name" value="Orn_DAP_Arg_deC"/>
    <property type="match status" value="1"/>
</dbReference>
<dbReference type="PRINTS" id="PR01181">
    <property type="entry name" value="DAPDCRBXLASE"/>
</dbReference>
<dbReference type="RefSeq" id="WP_243261196.1">
    <property type="nucleotide sequence ID" value="NZ_CP085144.1"/>
</dbReference>
<feature type="binding site" evidence="5">
    <location>
        <position position="347"/>
    </location>
    <ligand>
        <name>substrate</name>
    </ligand>
</feature>
<protein>
    <recommendedName>
        <fullName evidence="5 6">Diaminopimelate decarboxylase</fullName>
        <shortName evidence="5">DAP decarboxylase</shortName>
        <shortName evidence="5">DAPDC</shortName>
        <ecNumber evidence="5 6">4.1.1.20</ecNumber>
    </recommendedName>
</protein>
<dbReference type="GO" id="GO:0008836">
    <property type="term" value="F:diaminopimelate decarboxylase activity"/>
    <property type="evidence" value="ECO:0007669"/>
    <property type="project" value="UniProtKB-EC"/>
</dbReference>
<evidence type="ECO:0000259" key="8">
    <source>
        <dbReference type="Pfam" id="PF00278"/>
    </source>
</evidence>
<feature type="binding site" evidence="5">
    <location>
        <position position="278"/>
    </location>
    <ligand>
        <name>substrate</name>
    </ligand>
</feature>
<dbReference type="PANTHER" id="PTHR43727">
    <property type="entry name" value="DIAMINOPIMELATE DECARBOXYLASE"/>
    <property type="match status" value="1"/>
</dbReference>
<dbReference type="Gene3D" id="3.20.20.10">
    <property type="entry name" value="Alanine racemase"/>
    <property type="match status" value="1"/>
</dbReference>
<dbReference type="InterPro" id="IPR022657">
    <property type="entry name" value="De-COase2_CS"/>
</dbReference>
<feature type="binding site" evidence="5">
    <location>
        <position position="375"/>
    </location>
    <ligand>
        <name>substrate</name>
    </ligand>
</feature>
<evidence type="ECO:0000256" key="7">
    <source>
        <dbReference type="RuleBase" id="RU003738"/>
    </source>
</evidence>
<dbReference type="PRINTS" id="PR01179">
    <property type="entry name" value="ODADCRBXLASE"/>
</dbReference>
<feature type="modified residue" description="N6-(pyridoxal phosphate)lysine" evidence="5">
    <location>
        <position position="60"/>
    </location>
</feature>
<dbReference type="NCBIfam" id="TIGR01048">
    <property type="entry name" value="lysA"/>
    <property type="match status" value="1"/>
</dbReference>
<dbReference type="InterPro" id="IPR002986">
    <property type="entry name" value="DAP_deCOOHase_LysA"/>
</dbReference>
<reference evidence="11" key="1">
    <citation type="journal article" date="2022" name="Microorganisms">
        <title>Beyond the ABCs#Discovery of Three New Plasmid Types in Rhodobacterales (RepQ, RepY, RepW).</title>
        <authorList>
            <person name="Freese H.M."/>
            <person name="Ringel V."/>
            <person name="Overmann J."/>
            <person name="Petersen J."/>
        </authorList>
    </citation>
    <scope>NUCLEOTIDE SEQUENCE [LARGE SCALE GENOMIC DNA]</scope>
    <source>
        <strain evidence="11">DSM 109990</strain>
    </source>
</reference>
<evidence type="ECO:0000256" key="5">
    <source>
        <dbReference type="HAMAP-Rule" id="MF_02120"/>
    </source>
</evidence>
<dbReference type="SUPFAM" id="SSF51419">
    <property type="entry name" value="PLP-binding barrel"/>
    <property type="match status" value="1"/>
</dbReference>
<feature type="binding site" evidence="5">
    <location>
        <position position="314"/>
    </location>
    <ligand>
        <name>substrate</name>
    </ligand>
</feature>
<evidence type="ECO:0000313" key="10">
    <source>
        <dbReference type="EMBL" id="UOA15691.1"/>
    </source>
</evidence>
<dbReference type="InterPro" id="IPR000183">
    <property type="entry name" value="Orn/DAP/Arg_de-COase"/>
</dbReference>
<dbReference type="InterPro" id="IPR022644">
    <property type="entry name" value="De-COase2_N"/>
</dbReference>
<comment type="similarity">
    <text evidence="5">Belongs to the Orn/Lys/Arg decarboxylase class-II family. LysA subfamily.</text>
</comment>
<organism evidence="10 11">
    <name type="scientific">Sulfitobacter dubius</name>
    <dbReference type="NCBI Taxonomy" id="218673"/>
    <lineage>
        <taxon>Bacteria</taxon>
        <taxon>Pseudomonadati</taxon>
        <taxon>Pseudomonadota</taxon>
        <taxon>Alphaproteobacteria</taxon>
        <taxon>Rhodobacterales</taxon>
        <taxon>Roseobacteraceae</taxon>
        <taxon>Sulfitobacter</taxon>
    </lineage>
</organism>
<comment type="catalytic activity">
    <reaction evidence="5 7">
        <text>meso-2,6-diaminopimelate + H(+) = L-lysine + CO2</text>
        <dbReference type="Rhea" id="RHEA:15101"/>
        <dbReference type="ChEBI" id="CHEBI:15378"/>
        <dbReference type="ChEBI" id="CHEBI:16526"/>
        <dbReference type="ChEBI" id="CHEBI:32551"/>
        <dbReference type="ChEBI" id="CHEBI:57791"/>
        <dbReference type="EC" id="4.1.1.20"/>
    </reaction>
</comment>
<keyword evidence="11" id="KW-1185">Reference proteome</keyword>
<feature type="domain" description="Orn/DAP/Arg decarboxylase 2 N-terminal" evidence="9">
    <location>
        <begin position="36"/>
        <end position="281"/>
    </location>
</feature>
<keyword evidence="5 7" id="KW-0457">Lysine biosynthesis</keyword>
<dbReference type="EC" id="4.1.1.20" evidence="5 6"/>
<evidence type="ECO:0000256" key="1">
    <source>
        <dbReference type="ARBA" id="ARBA00001933"/>
    </source>
</evidence>
<evidence type="ECO:0000259" key="9">
    <source>
        <dbReference type="Pfam" id="PF02784"/>
    </source>
</evidence>
<keyword evidence="4 5" id="KW-0456">Lyase</keyword>
<dbReference type="HAMAP" id="MF_02120">
    <property type="entry name" value="LysA"/>
    <property type="match status" value="1"/>
</dbReference>
<feature type="binding site" evidence="5">
    <location>
        <position position="318"/>
    </location>
    <ligand>
        <name>substrate</name>
    </ligand>
</feature>
<name>A0ABY3ZM46_9RHOB</name>
<dbReference type="CDD" id="cd06828">
    <property type="entry name" value="PLPDE_III_DapDC"/>
    <property type="match status" value="1"/>
</dbReference>
<comment type="cofactor">
    <cofactor evidence="1 5 7">
        <name>pyridoxal 5'-phosphate</name>
        <dbReference type="ChEBI" id="CHEBI:597326"/>
    </cofactor>
</comment>